<proteinExistence type="predicted"/>
<gene>
    <name evidence="1" type="ORF">DDE74_25875</name>
</gene>
<accession>A0A3S9YFT4</accession>
<dbReference type="RefSeq" id="WP_127152844.1">
    <property type="nucleotide sequence ID" value="NZ_CP029042.1"/>
</dbReference>
<name>A0A3S9YFT4_9ACTN</name>
<dbReference type="EMBL" id="CP029042">
    <property type="protein sequence ID" value="AZS73913.1"/>
    <property type="molecule type" value="Genomic_DNA"/>
</dbReference>
<evidence type="ECO:0000313" key="1">
    <source>
        <dbReference type="EMBL" id="AZS73913.1"/>
    </source>
</evidence>
<protein>
    <submittedName>
        <fullName evidence="1">Uncharacterized protein</fullName>
    </submittedName>
</protein>
<sequence length="65" mass="7193">MSADRTQPDTPPGQSLMTLRVYTATRDGIVTEERAPVHVVAGDRFDPYGLSQAWPPCACPRHRGR</sequence>
<organism evidence="1 2">
    <name type="scientific">Streptomyces lydicus</name>
    <dbReference type="NCBI Taxonomy" id="47763"/>
    <lineage>
        <taxon>Bacteria</taxon>
        <taxon>Bacillati</taxon>
        <taxon>Actinomycetota</taxon>
        <taxon>Actinomycetes</taxon>
        <taxon>Kitasatosporales</taxon>
        <taxon>Streptomycetaceae</taxon>
        <taxon>Streptomyces</taxon>
    </lineage>
</organism>
<dbReference type="Proteomes" id="UP000275579">
    <property type="component" value="Chromosome"/>
</dbReference>
<reference evidence="1 2" key="1">
    <citation type="submission" date="2018-04" db="EMBL/GenBank/DDBJ databases">
        <title>Complete genome sequences of Streptomyces lydicus strain WYEC and characterization of antagonistic properties of biological control agents.</title>
        <authorList>
            <person name="Mariita R.M."/>
            <person name="Sello J.K."/>
        </authorList>
    </citation>
    <scope>NUCLEOTIDE SEQUENCE [LARGE SCALE GENOMIC DNA]</scope>
    <source>
        <strain evidence="1 2">WYEC 108</strain>
    </source>
</reference>
<dbReference type="AlphaFoldDB" id="A0A3S9YFT4"/>
<evidence type="ECO:0000313" key="2">
    <source>
        <dbReference type="Proteomes" id="UP000275579"/>
    </source>
</evidence>